<name>A0A1L8DTL1_9DIPT</name>
<evidence type="ECO:0000259" key="14">
    <source>
        <dbReference type="PROSITE" id="PS50144"/>
    </source>
</evidence>
<dbReference type="Pfam" id="PF12436">
    <property type="entry name" value="USP7_ICP0_bdg"/>
    <property type="match status" value="1"/>
</dbReference>
<dbReference type="GO" id="GO:0031647">
    <property type="term" value="P:regulation of protein stability"/>
    <property type="evidence" value="ECO:0007669"/>
    <property type="project" value="TreeGrafter"/>
</dbReference>
<dbReference type="GO" id="GO:0004843">
    <property type="term" value="F:cysteine-type deubiquitinase activity"/>
    <property type="evidence" value="ECO:0007669"/>
    <property type="project" value="UniProtKB-EC"/>
</dbReference>
<evidence type="ECO:0000256" key="1">
    <source>
        <dbReference type="ARBA" id="ARBA00000707"/>
    </source>
</evidence>
<dbReference type="InterPro" id="IPR028889">
    <property type="entry name" value="USP"/>
</dbReference>
<evidence type="ECO:0000313" key="16">
    <source>
        <dbReference type="EMBL" id="JAV09625.1"/>
    </source>
</evidence>
<evidence type="ECO:0000259" key="15">
    <source>
        <dbReference type="PROSITE" id="PS50235"/>
    </source>
</evidence>
<dbReference type="InterPro" id="IPR024729">
    <property type="entry name" value="USP7_ICP0-binding_dom"/>
</dbReference>
<dbReference type="Gene3D" id="2.60.210.10">
    <property type="entry name" value="Apoptosis, Tumor Necrosis Factor Receptor Associated Protein 2, Chain A"/>
    <property type="match status" value="1"/>
</dbReference>
<dbReference type="Pfam" id="PF22486">
    <property type="entry name" value="MATH_2"/>
    <property type="match status" value="1"/>
</dbReference>
<evidence type="ECO:0000256" key="2">
    <source>
        <dbReference type="ARBA" id="ARBA00004123"/>
    </source>
</evidence>
<dbReference type="Pfam" id="PF00443">
    <property type="entry name" value="UCH"/>
    <property type="match status" value="1"/>
</dbReference>
<dbReference type="Gene3D" id="3.10.20.90">
    <property type="entry name" value="Phosphatidylinositol 3-kinase Catalytic Subunit, Chain A, domain 1"/>
    <property type="match status" value="2"/>
</dbReference>
<evidence type="ECO:0000256" key="12">
    <source>
        <dbReference type="ARBA" id="ARBA00031508"/>
    </source>
</evidence>
<evidence type="ECO:0000256" key="5">
    <source>
        <dbReference type="ARBA" id="ARBA00021393"/>
    </source>
</evidence>
<dbReference type="GO" id="GO:0006508">
    <property type="term" value="P:proteolysis"/>
    <property type="evidence" value="ECO:0007669"/>
    <property type="project" value="UniProtKB-KW"/>
</dbReference>
<dbReference type="PROSITE" id="PS50144">
    <property type="entry name" value="MATH"/>
    <property type="match status" value="1"/>
</dbReference>
<dbReference type="FunFam" id="2.60.210.10:FF:000014">
    <property type="entry name" value="Ubiquitin carboxyl-terminal hydrolase 7"/>
    <property type="match status" value="1"/>
</dbReference>
<dbReference type="SMART" id="SM00061">
    <property type="entry name" value="MATH"/>
    <property type="match status" value="1"/>
</dbReference>
<proteinExistence type="inferred from homology"/>
<feature type="domain" description="MATH" evidence="14">
    <location>
        <begin position="102"/>
        <end position="233"/>
    </location>
</feature>
<organism evidence="16">
    <name type="scientific">Nyssomyia neivai</name>
    <dbReference type="NCBI Taxonomy" id="330878"/>
    <lineage>
        <taxon>Eukaryota</taxon>
        <taxon>Metazoa</taxon>
        <taxon>Ecdysozoa</taxon>
        <taxon>Arthropoda</taxon>
        <taxon>Hexapoda</taxon>
        <taxon>Insecta</taxon>
        <taxon>Pterygota</taxon>
        <taxon>Neoptera</taxon>
        <taxon>Endopterygota</taxon>
        <taxon>Diptera</taxon>
        <taxon>Nematocera</taxon>
        <taxon>Psychodoidea</taxon>
        <taxon>Psychodidae</taxon>
        <taxon>Nyssomyia</taxon>
    </lineage>
</organism>
<evidence type="ECO:0000256" key="3">
    <source>
        <dbReference type="ARBA" id="ARBA00009085"/>
    </source>
</evidence>
<evidence type="ECO:0000256" key="4">
    <source>
        <dbReference type="ARBA" id="ARBA00012759"/>
    </source>
</evidence>
<evidence type="ECO:0000256" key="6">
    <source>
        <dbReference type="ARBA" id="ARBA00022670"/>
    </source>
</evidence>
<dbReference type="InterPro" id="IPR002083">
    <property type="entry name" value="MATH/TRAF_dom"/>
</dbReference>
<feature type="region of interest" description="Disordered" evidence="13">
    <location>
        <begin position="1"/>
        <end position="33"/>
    </location>
</feature>
<dbReference type="InterPro" id="IPR001394">
    <property type="entry name" value="Peptidase_C19_UCH"/>
</dbReference>
<comment type="catalytic activity">
    <reaction evidence="1">
        <text>Thiol-dependent hydrolysis of ester, thioester, amide, peptide and isopeptide bonds formed by the C-terminal Gly of ubiquitin (a 76-residue protein attached to proteins as an intracellular targeting signal).</text>
        <dbReference type="EC" id="3.4.19.12"/>
    </reaction>
</comment>
<feature type="domain" description="USP" evidence="15">
    <location>
        <begin position="252"/>
        <end position="560"/>
    </location>
</feature>
<comment type="subcellular location">
    <subcellularLocation>
        <location evidence="2">Nucleus</location>
    </subcellularLocation>
</comment>
<comment type="similarity">
    <text evidence="3">Belongs to the peptidase C19 family.</text>
</comment>
<dbReference type="FunFam" id="3.90.70.10:FF:000005">
    <property type="entry name" value="Ubiquitin carboxyl-terminal hydrolase 7"/>
    <property type="match status" value="1"/>
</dbReference>
<evidence type="ECO:0000256" key="13">
    <source>
        <dbReference type="SAM" id="MobiDB-lite"/>
    </source>
</evidence>
<dbReference type="EC" id="3.4.19.12" evidence="4"/>
<dbReference type="PROSITE" id="PS00973">
    <property type="entry name" value="USP_2"/>
    <property type="match status" value="1"/>
</dbReference>
<dbReference type="PROSITE" id="PS00972">
    <property type="entry name" value="USP_1"/>
    <property type="match status" value="1"/>
</dbReference>
<dbReference type="PROSITE" id="PS50235">
    <property type="entry name" value="USP_3"/>
    <property type="match status" value="1"/>
</dbReference>
<keyword evidence="10" id="KW-0539">Nucleus</keyword>
<dbReference type="PANTHER" id="PTHR24006:SF644">
    <property type="entry name" value="UBIQUITIN CARBOXYL-TERMINAL HYDROLASE 7"/>
    <property type="match status" value="1"/>
</dbReference>
<evidence type="ECO:0000256" key="10">
    <source>
        <dbReference type="ARBA" id="ARBA00023242"/>
    </source>
</evidence>
<dbReference type="PANTHER" id="PTHR24006">
    <property type="entry name" value="UBIQUITIN CARBOXYL-TERMINAL HYDROLASE"/>
    <property type="match status" value="1"/>
</dbReference>
<dbReference type="InterPro" id="IPR038765">
    <property type="entry name" value="Papain-like_cys_pep_sf"/>
</dbReference>
<dbReference type="GO" id="GO:0005634">
    <property type="term" value="C:nucleus"/>
    <property type="evidence" value="ECO:0007669"/>
    <property type="project" value="UniProtKB-SubCell"/>
</dbReference>
<evidence type="ECO:0000256" key="7">
    <source>
        <dbReference type="ARBA" id="ARBA00022786"/>
    </source>
</evidence>
<dbReference type="InterPro" id="IPR018200">
    <property type="entry name" value="USP_CS"/>
</dbReference>
<dbReference type="GO" id="GO:0016579">
    <property type="term" value="P:protein deubiquitination"/>
    <property type="evidence" value="ECO:0007669"/>
    <property type="project" value="InterPro"/>
</dbReference>
<dbReference type="Gene3D" id="3.90.70.10">
    <property type="entry name" value="Cysteine proteinases"/>
    <property type="match status" value="1"/>
</dbReference>
<dbReference type="SUPFAM" id="SSF49599">
    <property type="entry name" value="TRAF domain-like"/>
    <property type="match status" value="1"/>
</dbReference>
<dbReference type="SUPFAM" id="SSF54001">
    <property type="entry name" value="Cysteine proteinases"/>
    <property type="match status" value="1"/>
</dbReference>
<keyword evidence="6 16" id="KW-0645">Protease</keyword>
<dbReference type="CDD" id="cd02659">
    <property type="entry name" value="peptidase_C19C"/>
    <property type="match status" value="1"/>
</dbReference>
<dbReference type="InterPro" id="IPR029346">
    <property type="entry name" value="USP_C"/>
</dbReference>
<dbReference type="CDD" id="cd03772">
    <property type="entry name" value="MATH_HAUSP"/>
    <property type="match status" value="1"/>
</dbReference>
<sequence>MKKNSLSRPGGVVSKKMETDTNGRDVEAPVEKMDTQDLECIDANVIPANVCDTPMRSEEFDETLPMEENVDFAPLHTFGQQQTTDAPREDSTMEEEDHARSEASFTFRVEEFSKLNEQLLSQPCYVRNLPWKIMVMPRITQGGDRPNTDNRSLGFFLQCNGENDSPSWTCKASADLSIHNFKPDAEPLTRKITHVFYSKENDWGFSHFMSWNDVLDPEKGYIMDDAIVLEVHVVAEAPHGVFWDSKKYTGYVGLKNQGATCYMNSLLQTLYFTNHLRKAVYKMPTEADDSSKSVALALQRVFQELQFSDKPVGTKKLTKSFGWETLDSFMQHDVQEFLRVLLDKLESKMKGTCLEGTIPRLFEGKMSSYIKCKNVEYTSTRIETFYDIQLNIKGKKNIDESFKDYVATETLDDDNKYDAGEHGLQEAEKGVIFVSFPPVLHLHLMRFQYDPVTDNSVKFNDRFEFYEHISLDAYLQEPEPTPADYTLHAVLVHSGDNHGGHYVVYINPLGDGKWCKFDDDVVSRCTKAEAIEHNYGGLDDDLSLQARHCSNAYMLVYIRDSALPTVLQDISEQDIPSELVERLAEEKRMEQVRRLERSEANAYMNVHIVLEEYFEGHQVTDLFDYEKVHLRVFRVKRTATMTEFMGMLVEAFKTPAEQLRLWPLSQRHSQLTRPVVFDIADDGAKTVITVADSQNPWTVFLEMLPVDTGAQHLPIFDKETDVLLFFKYYDPNQKKLHYVGHGYYNLTMKIGDLVPDLLDRVGWQRDTQVILYEEQASGFVVRINNFNETIEKSMREITDGDIVIFEKREKAENLELPTVEDYFRDLLYRVEVTFIDKTNPNDTGFTLELSQRMSYDQWVKVVGQRMNVDPYEIQFFKCQTYKDIPGNALRSSYDGTLKDILIYNKPKSTKKIFYQLLSMNINELETKKQFKCLWVSHNLKEEKEIVLYPSKCGTVKTLLDEAAKQVEFHEGGSRRLRVAEIVGHKLVMGPSEDTQLECLQTNAEQTLTNQKVYRIEEVPKDEVNLAADEQLVPVTHFYKDIYNTFGIPFFIKVKNGEPYATVRRRIKMRLSVPDKEWEKYKLAILTMNRIDYVTEDEGCVNVNDFRSQTTNNPRQTTSYFGLEHVNKLQKRSRFSYLEKAIKIYN</sequence>
<keyword evidence="7" id="KW-0833">Ubl conjugation pathway</keyword>
<evidence type="ECO:0000256" key="9">
    <source>
        <dbReference type="ARBA" id="ARBA00022807"/>
    </source>
</evidence>
<dbReference type="InterPro" id="IPR008974">
    <property type="entry name" value="TRAF-like"/>
</dbReference>
<evidence type="ECO:0000256" key="11">
    <source>
        <dbReference type="ARBA" id="ARBA00031500"/>
    </source>
</evidence>
<dbReference type="InterPro" id="IPR050164">
    <property type="entry name" value="Peptidase_C19"/>
</dbReference>
<accession>A0A1L8DTL1</accession>
<evidence type="ECO:0000256" key="8">
    <source>
        <dbReference type="ARBA" id="ARBA00022801"/>
    </source>
</evidence>
<dbReference type="GO" id="GO:0005829">
    <property type="term" value="C:cytosol"/>
    <property type="evidence" value="ECO:0007669"/>
    <property type="project" value="TreeGrafter"/>
</dbReference>
<dbReference type="Pfam" id="PF14533">
    <property type="entry name" value="USP7_C2"/>
    <property type="match status" value="1"/>
</dbReference>
<dbReference type="AlphaFoldDB" id="A0A1L8DTL1"/>
<keyword evidence="8" id="KW-0378">Hydrolase</keyword>
<keyword evidence="9" id="KW-0788">Thiol protease</keyword>
<reference evidence="16" key="1">
    <citation type="submission" date="2016-12" db="EMBL/GenBank/DDBJ databases">
        <title>An insight into the sialome and mialome of the sand fly, Nyssomyia neivai.</title>
        <authorList>
            <person name="Sebastian V."/>
            <person name="Goulart T.M."/>
            <person name="Oliveira W."/>
            <person name="Calvo E."/>
            <person name="Oliveira L.F."/>
            <person name="Pinto M.C."/>
            <person name="Rosselino A.M."/>
            <person name="Ribeiro J.M."/>
        </authorList>
    </citation>
    <scope>NUCLEOTIDE SEQUENCE</scope>
</reference>
<dbReference type="EMBL" id="GFDF01004459">
    <property type="protein sequence ID" value="JAV09625.1"/>
    <property type="molecule type" value="Transcribed_RNA"/>
</dbReference>
<protein>
    <recommendedName>
        <fullName evidence="5">Ubiquitin carboxyl-terminal hydrolase 7</fullName>
        <ecNumber evidence="4">3.4.19.12</ecNumber>
    </recommendedName>
    <alternativeName>
        <fullName evidence="12">Ubiquitin thioesterase 7</fullName>
    </alternativeName>
    <alternativeName>
        <fullName evidence="11">Ubiquitin-specific-processing protease 7</fullName>
    </alternativeName>
</protein>
<feature type="compositionally biased region" description="Basic and acidic residues" evidence="13">
    <location>
        <begin position="15"/>
        <end position="33"/>
    </location>
</feature>